<comment type="caution">
    <text evidence="4">Lacks conserved residue(s) required for the propagation of feature annotation.</text>
</comment>
<evidence type="ECO:0000259" key="8">
    <source>
        <dbReference type="Pfam" id="PF01416"/>
    </source>
</evidence>
<dbReference type="PANTHER" id="PTHR11142:SF0">
    <property type="entry name" value="TRNA PSEUDOURIDINE SYNTHASE-LIKE 1"/>
    <property type="match status" value="1"/>
</dbReference>
<evidence type="ECO:0000256" key="6">
    <source>
        <dbReference type="PIRSR" id="PIRSR001430-2"/>
    </source>
</evidence>
<comment type="subunit">
    <text evidence="4">Homodimer.</text>
</comment>
<dbReference type="InterPro" id="IPR020094">
    <property type="entry name" value="TruA/RsuA/RluB/E/F_N"/>
</dbReference>
<sequence>MPRVALGLAYDGASWQGWQTQPGGLTVQDTLEAALGRFLAHPVPTICAGRTDTGVHALEQVVHVDTSAQREPESWVRGLNALLPSSVAVQWVCPVDNGFHARFSALSRTYVYIVRQARVRSPMAHGRMGWVYRPLELEPMRHAAARLIGEHDFSAFRSSQCQAASPVRTLHALDIHQRRECFVFVFRANAFLHHMVRNLMGALLYIGQGRHEPAWVDMLLRQRDRRLSAPTFSPAGLYLASVEYPAHFGLPSASLDELLESHMLPGIRAGR</sequence>
<dbReference type="FunFam" id="3.30.70.580:FF:000001">
    <property type="entry name" value="tRNA pseudouridine synthase A"/>
    <property type="match status" value="1"/>
</dbReference>
<feature type="binding site" evidence="4 6">
    <location>
        <position position="110"/>
    </location>
    <ligand>
        <name>substrate</name>
    </ligand>
</feature>
<evidence type="ECO:0000256" key="2">
    <source>
        <dbReference type="ARBA" id="ARBA00022694"/>
    </source>
</evidence>
<reference evidence="9 10" key="1">
    <citation type="submission" date="2018-04" db="EMBL/GenBank/DDBJ databases">
        <title>Genomic Encyclopedia of Type Strains, Phase IV (KMG-IV): sequencing the most valuable type-strain genomes for metagenomic binning, comparative biology and taxonomic classification.</title>
        <authorList>
            <person name="Goeker M."/>
        </authorList>
    </citation>
    <scope>NUCLEOTIDE SEQUENCE [LARGE SCALE GENOMIC DNA]</scope>
    <source>
        <strain evidence="9 10">DSM 10065</strain>
    </source>
</reference>
<dbReference type="HAMAP" id="MF_00171">
    <property type="entry name" value="TruA"/>
    <property type="match status" value="1"/>
</dbReference>
<keyword evidence="10" id="KW-1185">Reference proteome</keyword>
<gene>
    <name evidence="4" type="primary">truA</name>
    <name evidence="9" type="ORF">C7440_3739</name>
</gene>
<dbReference type="GO" id="GO:0031119">
    <property type="term" value="P:tRNA pseudouridine synthesis"/>
    <property type="evidence" value="ECO:0007669"/>
    <property type="project" value="UniProtKB-UniRule"/>
</dbReference>
<dbReference type="NCBIfam" id="TIGR00071">
    <property type="entry name" value="hisT_truA"/>
    <property type="match status" value="1"/>
</dbReference>
<feature type="domain" description="Pseudouridine synthase I TruA alpha/beta" evidence="8">
    <location>
        <begin position="10"/>
        <end position="103"/>
    </location>
</feature>
<comment type="function">
    <text evidence="4">Formation of pseudouridine at positions 38, 39 and 40 in the anticodon stem and loop of transfer RNAs.</text>
</comment>
<dbReference type="InterPro" id="IPR001406">
    <property type="entry name" value="PsdUridine_synth_TruA"/>
</dbReference>
<keyword evidence="2 4" id="KW-0819">tRNA processing</keyword>
<dbReference type="Gene3D" id="3.30.70.660">
    <property type="entry name" value="Pseudouridine synthase I, catalytic domain, C-terminal subdomain"/>
    <property type="match status" value="1"/>
</dbReference>
<dbReference type="EMBL" id="QEKO01000010">
    <property type="protein sequence ID" value="PVY60303.1"/>
    <property type="molecule type" value="Genomic_DNA"/>
</dbReference>
<evidence type="ECO:0000256" key="5">
    <source>
        <dbReference type="PIRSR" id="PIRSR001430-1"/>
    </source>
</evidence>
<comment type="caution">
    <text evidence="9">The sequence shown here is derived from an EMBL/GenBank/DDBJ whole genome shotgun (WGS) entry which is preliminary data.</text>
</comment>
<protein>
    <recommendedName>
        <fullName evidence="4">tRNA pseudouridine synthase A</fullName>
        <ecNumber evidence="4">5.4.99.12</ecNumber>
    </recommendedName>
    <alternativeName>
        <fullName evidence="4">tRNA pseudouridine(38-40) synthase</fullName>
    </alternativeName>
    <alternativeName>
        <fullName evidence="4">tRNA pseudouridylate synthase I</fullName>
    </alternativeName>
    <alternativeName>
        <fullName evidence="4">tRNA-uridine isomerase I</fullName>
    </alternativeName>
</protein>
<accession>A0A2U1CHD4</accession>
<dbReference type="RefSeq" id="WP_116519504.1">
    <property type="nucleotide sequence ID" value="NZ_JACCEX010000006.1"/>
</dbReference>
<feature type="active site" description="Nucleophile" evidence="4 5">
    <location>
        <position position="52"/>
    </location>
</feature>
<dbReference type="InterPro" id="IPR020103">
    <property type="entry name" value="PsdUridine_synth_cat_dom_sf"/>
</dbReference>
<dbReference type="PIRSF" id="PIRSF001430">
    <property type="entry name" value="tRNA_psdUrid_synth"/>
    <property type="match status" value="1"/>
</dbReference>
<evidence type="ECO:0000313" key="10">
    <source>
        <dbReference type="Proteomes" id="UP000246145"/>
    </source>
</evidence>
<dbReference type="SUPFAM" id="SSF55120">
    <property type="entry name" value="Pseudouridine synthase"/>
    <property type="match status" value="1"/>
</dbReference>
<evidence type="ECO:0000256" key="4">
    <source>
        <dbReference type="HAMAP-Rule" id="MF_00171"/>
    </source>
</evidence>
<dbReference type="InterPro" id="IPR020095">
    <property type="entry name" value="PsdUridine_synth_TruA_C"/>
</dbReference>
<dbReference type="AlphaFoldDB" id="A0A2U1CHD4"/>
<dbReference type="Gene3D" id="3.30.70.580">
    <property type="entry name" value="Pseudouridine synthase I, catalytic domain, N-terminal subdomain"/>
    <property type="match status" value="1"/>
</dbReference>
<dbReference type="OrthoDB" id="9811823at2"/>
<dbReference type="Proteomes" id="UP000246145">
    <property type="component" value="Unassembled WGS sequence"/>
</dbReference>
<dbReference type="EC" id="5.4.99.12" evidence="4"/>
<dbReference type="CDD" id="cd02570">
    <property type="entry name" value="PseudoU_synth_EcTruA"/>
    <property type="match status" value="1"/>
</dbReference>
<evidence type="ECO:0000313" key="9">
    <source>
        <dbReference type="EMBL" id="PVY60303.1"/>
    </source>
</evidence>
<comment type="similarity">
    <text evidence="1 4 7">Belongs to the tRNA pseudouridine synthase TruA family.</text>
</comment>
<dbReference type="InterPro" id="IPR020097">
    <property type="entry name" value="PsdUridine_synth_TruA_a/b_dom"/>
</dbReference>
<organism evidence="9 10">
    <name type="scientific">Pusillimonas noertemannii</name>
    <dbReference type="NCBI Taxonomy" id="305977"/>
    <lineage>
        <taxon>Bacteria</taxon>
        <taxon>Pseudomonadati</taxon>
        <taxon>Pseudomonadota</taxon>
        <taxon>Betaproteobacteria</taxon>
        <taxon>Burkholderiales</taxon>
        <taxon>Alcaligenaceae</taxon>
        <taxon>Pusillimonas</taxon>
    </lineage>
</organism>
<dbReference type="Pfam" id="PF01416">
    <property type="entry name" value="PseudoU_synth_1"/>
    <property type="match status" value="2"/>
</dbReference>
<comment type="catalytic activity">
    <reaction evidence="4 7">
        <text>uridine(38/39/40) in tRNA = pseudouridine(38/39/40) in tRNA</text>
        <dbReference type="Rhea" id="RHEA:22376"/>
        <dbReference type="Rhea" id="RHEA-COMP:10085"/>
        <dbReference type="Rhea" id="RHEA-COMP:10087"/>
        <dbReference type="ChEBI" id="CHEBI:65314"/>
        <dbReference type="ChEBI" id="CHEBI:65315"/>
        <dbReference type="EC" id="5.4.99.12"/>
    </reaction>
</comment>
<dbReference type="GO" id="GO:0160147">
    <property type="term" value="F:tRNA pseudouridine(38-40) synthase activity"/>
    <property type="evidence" value="ECO:0007669"/>
    <property type="project" value="UniProtKB-EC"/>
</dbReference>
<evidence type="ECO:0000256" key="7">
    <source>
        <dbReference type="RuleBase" id="RU003792"/>
    </source>
</evidence>
<feature type="domain" description="Pseudouridine synthase I TruA alpha/beta" evidence="8">
    <location>
        <begin position="143"/>
        <end position="245"/>
    </location>
</feature>
<dbReference type="PANTHER" id="PTHR11142">
    <property type="entry name" value="PSEUDOURIDYLATE SYNTHASE"/>
    <property type="match status" value="1"/>
</dbReference>
<proteinExistence type="inferred from homology"/>
<keyword evidence="3 4" id="KW-0413">Isomerase</keyword>
<evidence type="ECO:0000256" key="1">
    <source>
        <dbReference type="ARBA" id="ARBA00009375"/>
    </source>
</evidence>
<dbReference type="GO" id="GO:0003723">
    <property type="term" value="F:RNA binding"/>
    <property type="evidence" value="ECO:0007669"/>
    <property type="project" value="InterPro"/>
</dbReference>
<evidence type="ECO:0000256" key="3">
    <source>
        <dbReference type="ARBA" id="ARBA00023235"/>
    </source>
</evidence>
<dbReference type="STRING" id="1231391.GCA_000308195_03146"/>
<name>A0A2U1CHD4_9BURK</name>